<keyword evidence="3" id="KW-1003">Cell membrane</keyword>
<dbReference type="EMBL" id="JABBGJ010000108">
    <property type="protein sequence ID" value="NMM04572.1"/>
    <property type="molecule type" value="Genomic_DNA"/>
</dbReference>
<keyword evidence="5" id="KW-1133">Transmembrane helix</keyword>
<dbReference type="PANTHER" id="PTHR43528:SF1">
    <property type="entry name" value="ALPHA-KETOGLUTARATE PERMEASE"/>
    <property type="match status" value="1"/>
</dbReference>
<evidence type="ECO:0000313" key="6">
    <source>
        <dbReference type="EMBL" id="NMM04572.1"/>
    </source>
</evidence>
<keyword evidence="7" id="KW-1185">Reference proteome</keyword>
<keyword evidence="4" id="KW-0769">Symport</keyword>
<comment type="subcellular location">
    <subcellularLocation>
        <location evidence="1">Cell membrane</location>
        <topology evidence="1">Multi-pass membrane protein</topology>
    </subcellularLocation>
</comment>
<dbReference type="PANTHER" id="PTHR43528">
    <property type="entry name" value="ALPHA-KETOGLUTARATE PERMEASE"/>
    <property type="match status" value="1"/>
</dbReference>
<accession>A0A848IQN8</accession>
<organism evidence="6 7">
    <name type="scientific">Paraburkholderia polaris</name>
    <dbReference type="NCBI Taxonomy" id="2728848"/>
    <lineage>
        <taxon>Bacteria</taxon>
        <taxon>Pseudomonadati</taxon>
        <taxon>Pseudomonadota</taxon>
        <taxon>Betaproteobacteria</taxon>
        <taxon>Burkholderiales</taxon>
        <taxon>Burkholderiaceae</taxon>
        <taxon>Paraburkholderia</taxon>
    </lineage>
</organism>
<sequence length="284" mass="31541">MSDLTLPSVNAADSAASPIGQAKRQWRTLVACSIGNALEMYGSAVYMFFATSIGRLFFPADNLDETLGYRVADPTRLSTLVSGHGSKFVRGVLSIVAHTVGMVLVVFFMPTYLVRVRHLPTSLSLVTGFVSDTTMSVMRLVSGRLVRRIVSCKPIALTNMAHLYRAHIYRLLANESASGFSARACDNGHPYRSQQLVWRTVAPVADGNVSRWRVRQRAVRDLKHRRRAVRRLRAAHRLLVALQDGQSAVACDLHARMLSRHRLRDGPLHERGKRAVCKLDGDIP</sequence>
<proteinExistence type="predicted"/>
<evidence type="ECO:0000256" key="4">
    <source>
        <dbReference type="ARBA" id="ARBA00022847"/>
    </source>
</evidence>
<evidence type="ECO:0000256" key="5">
    <source>
        <dbReference type="SAM" id="Phobius"/>
    </source>
</evidence>
<dbReference type="SUPFAM" id="SSF103473">
    <property type="entry name" value="MFS general substrate transporter"/>
    <property type="match status" value="1"/>
</dbReference>
<evidence type="ECO:0000256" key="1">
    <source>
        <dbReference type="ARBA" id="ARBA00004651"/>
    </source>
</evidence>
<keyword evidence="5" id="KW-0812">Transmembrane</keyword>
<gene>
    <name evidence="6" type="ORF">HHL24_42925</name>
</gene>
<dbReference type="GO" id="GO:0005886">
    <property type="term" value="C:plasma membrane"/>
    <property type="evidence" value="ECO:0007669"/>
    <property type="project" value="UniProtKB-SubCell"/>
</dbReference>
<dbReference type="InterPro" id="IPR036259">
    <property type="entry name" value="MFS_trans_sf"/>
</dbReference>
<dbReference type="GO" id="GO:0015293">
    <property type="term" value="F:symporter activity"/>
    <property type="evidence" value="ECO:0007669"/>
    <property type="project" value="UniProtKB-KW"/>
</dbReference>
<dbReference type="AlphaFoldDB" id="A0A848IQN8"/>
<keyword evidence="2" id="KW-0813">Transport</keyword>
<name>A0A848IQN8_9BURK</name>
<evidence type="ECO:0000256" key="2">
    <source>
        <dbReference type="ARBA" id="ARBA00022448"/>
    </source>
</evidence>
<evidence type="ECO:0000256" key="3">
    <source>
        <dbReference type="ARBA" id="ARBA00022475"/>
    </source>
</evidence>
<keyword evidence="5" id="KW-0472">Membrane</keyword>
<comment type="caution">
    <text evidence="6">The sequence shown here is derived from an EMBL/GenBank/DDBJ whole genome shotgun (WGS) entry which is preliminary data.</text>
</comment>
<dbReference type="InterPro" id="IPR051084">
    <property type="entry name" value="H+-coupled_symporters"/>
</dbReference>
<reference evidence="6 7" key="1">
    <citation type="submission" date="2020-04" db="EMBL/GenBank/DDBJ databases">
        <title>Paraburkholderia sp. RP-4-7 isolated from soil.</title>
        <authorList>
            <person name="Dahal R.H."/>
        </authorList>
    </citation>
    <scope>NUCLEOTIDE SEQUENCE [LARGE SCALE GENOMIC DNA]</scope>
    <source>
        <strain evidence="6 7">RP-4-7</strain>
    </source>
</reference>
<evidence type="ECO:0000313" key="7">
    <source>
        <dbReference type="Proteomes" id="UP000544134"/>
    </source>
</evidence>
<protein>
    <submittedName>
        <fullName evidence="6">Uncharacterized protein</fullName>
    </submittedName>
</protein>
<feature type="transmembrane region" description="Helical" evidence="5">
    <location>
        <begin position="92"/>
        <end position="113"/>
    </location>
</feature>
<dbReference type="Proteomes" id="UP000544134">
    <property type="component" value="Unassembled WGS sequence"/>
</dbReference>
<dbReference type="RefSeq" id="WP_169491292.1">
    <property type="nucleotide sequence ID" value="NZ_JABBGJ010000108.1"/>
</dbReference>